<dbReference type="Proteomes" id="UP000054481">
    <property type="component" value="Unassembled WGS sequence"/>
</dbReference>
<evidence type="ECO:0000259" key="3">
    <source>
        <dbReference type="PROSITE" id="PS00498"/>
    </source>
</evidence>
<keyword evidence="2" id="KW-0732">Signal</keyword>
<keyword evidence="1" id="KW-0479">Metal-binding</keyword>
<dbReference type="AlphaFoldDB" id="A0A0F7ZKL0"/>
<dbReference type="InterPro" id="IPR008922">
    <property type="entry name" value="Di-copper_centre_dom_sf"/>
</dbReference>
<keyword evidence="5" id="KW-1185">Reference proteome</keyword>
<dbReference type="InterPro" id="IPR002227">
    <property type="entry name" value="Tyrosinase_Cu-bd"/>
</dbReference>
<dbReference type="PANTHER" id="PTHR11474">
    <property type="entry name" value="TYROSINASE FAMILY MEMBER"/>
    <property type="match status" value="1"/>
</dbReference>
<dbReference type="GO" id="GO:0016491">
    <property type="term" value="F:oxidoreductase activity"/>
    <property type="evidence" value="ECO:0007669"/>
    <property type="project" value="InterPro"/>
</dbReference>
<proteinExistence type="predicted"/>
<sequence length="547" mass="61792">MLSRTFASTLALGHISLVLAADFYPITGFSYAQSQDMDPPMRRNINDLHAEAGPQWDLYILALADMKNAPLADPLSYFQIASIHGDPPYEWNNTGSRNNNGWPGYCPHSEAIFLPWHRPYILLYEQSLVTRARSIASQYPGQDRARYLQAAETLRTPYWDWADIPEVPNSTIPATLTINTPRGRQAINNPLATYIWPREAFSGSFGQFEPPRPWSNTIRCPSPMRYPESANQRLRRNNLKELVYDAFIYSETFEAFSTTAMSGSSIEQAHNLVHNSGACGQTFSDLKYASYDPLFWLHHTNVDRLYALWQAAHPEKDRLTQSYPGNSRFTTPEGTRIGPDSPLQPFHGFGNEVHTSNTVISTYDFGYTYQDLDIYVDTGRGQFQNQNRKRDGYGGGPPANTTYTPPSTTGYHYSYHTQWSYPPTPVPPSPDEVRKKRAIGTIHKLYSSPAHKKERDVYLAHIDYQAEDLPQRPAIIDVYLCDMYVGNIVALQEPKKGHICATVPLNDAVEECKKRGIDPESYGNGVSVEINTPAFVFLVQLKLQLSS</sequence>
<dbReference type="Pfam" id="PF00264">
    <property type="entry name" value="Tyrosinase"/>
    <property type="match status" value="1"/>
</dbReference>
<dbReference type="SUPFAM" id="SSF48056">
    <property type="entry name" value="Di-copper centre-containing domain"/>
    <property type="match status" value="1"/>
</dbReference>
<accession>A0A0F7ZKL0</accession>
<protein>
    <recommendedName>
        <fullName evidence="3">Tyrosinase copper-binding domain-containing protein</fullName>
    </recommendedName>
</protein>
<feature type="signal peptide" evidence="2">
    <location>
        <begin position="1"/>
        <end position="20"/>
    </location>
</feature>
<reference evidence="4 5" key="1">
    <citation type="journal article" date="2014" name="Genome Biol. Evol.">
        <title>Comparative genomics and transcriptomics analyses reveal divergent lifestyle features of nematode endoparasitic fungus Hirsutella minnesotensis.</title>
        <authorList>
            <person name="Lai Y."/>
            <person name="Liu K."/>
            <person name="Zhang X."/>
            <person name="Zhang X."/>
            <person name="Li K."/>
            <person name="Wang N."/>
            <person name="Shu C."/>
            <person name="Wu Y."/>
            <person name="Wang C."/>
            <person name="Bushley K.E."/>
            <person name="Xiang M."/>
            <person name="Liu X."/>
        </authorList>
    </citation>
    <scope>NUCLEOTIDE SEQUENCE [LARGE SCALE GENOMIC DNA]</scope>
    <source>
        <strain evidence="4 5">3608</strain>
    </source>
</reference>
<dbReference type="PRINTS" id="PR00092">
    <property type="entry name" value="TYROSINASE"/>
</dbReference>
<dbReference type="InterPro" id="IPR050316">
    <property type="entry name" value="Tyrosinase/Hemocyanin"/>
</dbReference>
<dbReference type="EMBL" id="KQ030518">
    <property type="protein sequence ID" value="KJZ75346.1"/>
    <property type="molecule type" value="Genomic_DNA"/>
</dbReference>
<evidence type="ECO:0000256" key="1">
    <source>
        <dbReference type="ARBA" id="ARBA00022723"/>
    </source>
</evidence>
<gene>
    <name evidence="4" type="ORF">HIM_05272</name>
</gene>
<dbReference type="Gene3D" id="1.10.1280.10">
    <property type="entry name" value="Di-copper center containing domain from catechol oxidase"/>
    <property type="match status" value="1"/>
</dbReference>
<evidence type="ECO:0000256" key="2">
    <source>
        <dbReference type="SAM" id="SignalP"/>
    </source>
</evidence>
<dbReference type="OrthoDB" id="6132182at2759"/>
<dbReference type="GO" id="GO:0046872">
    <property type="term" value="F:metal ion binding"/>
    <property type="evidence" value="ECO:0007669"/>
    <property type="project" value="UniProtKB-KW"/>
</dbReference>
<name>A0A0F7ZKL0_9HYPO</name>
<evidence type="ECO:0000313" key="5">
    <source>
        <dbReference type="Proteomes" id="UP000054481"/>
    </source>
</evidence>
<organism evidence="4 5">
    <name type="scientific">Hirsutella minnesotensis 3608</name>
    <dbReference type="NCBI Taxonomy" id="1043627"/>
    <lineage>
        <taxon>Eukaryota</taxon>
        <taxon>Fungi</taxon>
        <taxon>Dikarya</taxon>
        <taxon>Ascomycota</taxon>
        <taxon>Pezizomycotina</taxon>
        <taxon>Sordariomycetes</taxon>
        <taxon>Hypocreomycetidae</taxon>
        <taxon>Hypocreales</taxon>
        <taxon>Ophiocordycipitaceae</taxon>
        <taxon>Hirsutella</taxon>
    </lineage>
</organism>
<dbReference type="PROSITE" id="PS00498">
    <property type="entry name" value="TYROSINASE_2"/>
    <property type="match status" value="1"/>
</dbReference>
<evidence type="ECO:0000313" key="4">
    <source>
        <dbReference type="EMBL" id="KJZ75346.1"/>
    </source>
</evidence>
<feature type="domain" description="Tyrosinase copper-binding" evidence="3">
    <location>
        <begin position="292"/>
        <end position="303"/>
    </location>
</feature>
<feature type="chain" id="PRO_5002526003" description="Tyrosinase copper-binding domain-containing protein" evidence="2">
    <location>
        <begin position="21"/>
        <end position="547"/>
    </location>
</feature>
<dbReference type="PANTHER" id="PTHR11474:SF131">
    <property type="entry name" value="TYROSINASE COPPER-BINDING DOMAIN-CONTAINING PROTEIN"/>
    <property type="match status" value="1"/>
</dbReference>